<keyword evidence="3" id="KW-1185">Reference proteome</keyword>
<organism evidence="2 3">
    <name type="scientific">Cinchona calisaya</name>
    <dbReference type="NCBI Taxonomy" id="153742"/>
    <lineage>
        <taxon>Eukaryota</taxon>
        <taxon>Viridiplantae</taxon>
        <taxon>Streptophyta</taxon>
        <taxon>Embryophyta</taxon>
        <taxon>Tracheophyta</taxon>
        <taxon>Spermatophyta</taxon>
        <taxon>Magnoliopsida</taxon>
        <taxon>eudicotyledons</taxon>
        <taxon>Gunneridae</taxon>
        <taxon>Pentapetalae</taxon>
        <taxon>asterids</taxon>
        <taxon>lamiids</taxon>
        <taxon>Gentianales</taxon>
        <taxon>Rubiaceae</taxon>
        <taxon>Cinchonoideae</taxon>
        <taxon>Cinchoneae</taxon>
        <taxon>Cinchona</taxon>
    </lineage>
</organism>
<dbReference type="AlphaFoldDB" id="A0ABD3AQL2"/>
<reference evidence="2 3" key="1">
    <citation type="submission" date="2024-11" db="EMBL/GenBank/DDBJ databases">
        <title>A near-complete genome assembly of Cinchona calisaya.</title>
        <authorList>
            <person name="Lian D.C."/>
            <person name="Zhao X.W."/>
            <person name="Wei L."/>
        </authorList>
    </citation>
    <scope>NUCLEOTIDE SEQUENCE [LARGE SCALE GENOMIC DNA]</scope>
    <source>
        <tissue evidence="2">Nenye</tissue>
    </source>
</reference>
<comment type="caution">
    <text evidence="2">The sequence shown here is derived from an EMBL/GenBank/DDBJ whole genome shotgun (WGS) entry which is preliminary data.</text>
</comment>
<dbReference type="EMBL" id="JBJUIK010000003">
    <property type="protein sequence ID" value="KAL3533373.1"/>
    <property type="molecule type" value="Genomic_DNA"/>
</dbReference>
<name>A0ABD3AQL2_9GENT</name>
<feature type="region of interest" description="Disordered" evidence="1">
    <location>
        <begin position="55"/>
        <end position="100"/>
    </location>
</feature>
<protein>
    <submittedName>
        <fullName evidence="2">Uncharacterized protein</fullName>
    </submittedName>
</protein>
<proteinExistence type="predicted"/>
<evidence type="ECO:0000313" key="2">
    <source>
        <dbReference type="EMBL" id="KAL3533373.1"/>
    </source>
</evidence>
<accession>A0ABD3AQL2</accession>
<feature type="non-terminal residue" evidence="2">
    <location>
        <position position="1"/>
    </location>
</feature>
<dbReference type="Proteomes" id="UP001630127">
    <property type="component" value="Unassembled WGS sequence"/>
</dbReference>
<evidence type="ECO:0000256" key="1">
    <source>
        <dbReference type="SAM" id="MobiDB-lite"/>
    </source>
</evidence>
<dbReference type="PANTHER" id="PTHR33499">
    <property type="entry name" value="OS12G0282400 PROTEIN-RELATED"/>
    <property type="match status" value="1"/>
</dbReference>
<dbReference type="PANTHER" id="PTHR33499:SF11">
    <property type="entry name" value="NO APICAL MERISTEM-ASSOCIATED C-TERMINAL DOMAIN-CONTAINING PROTEIN"/>
    <property type="match status" value="1"/>
</dbReference>
<sequence length="279" mass="32145">YEEIVQEVKLLKCCLYVKSECVVYHFLLQMARPGTRGQVVKRQCQEQQITKNLESLGGSNKISSMSTNSNATKNQTLVSSPMTNDNRGQPQTSESHAYGNNETILIIRERENAFENHEVVPTSGLVSWKKRGPIRNLSVSKESTKQGTLTIEDEFEPVEDENSKIFVHKQMNSQYRNYWYRLHKIFLKYNTKEEAIKHVPDGVSESDWIWLCDNFTSENFQKRKEGVELSEIDLYELSRDSKKNGGLVNDKENETLEKMKELKATTSMTTKDICEKEVG</sequence>
<gene>
    <name evidence="2" type="ORF">ACH5RR_006894</name>
</gene>
<evidence type="ECO:0000313" key="3">
    <source>
        <dbReference type="Proteomes" id="UP001630127"/>
    </source>
</evidence>